<dbReference type="EMBL" id="CP045810">
    <property type="protein sequence ID" value="QHN40188.1"/>
    <property type="molecule type" value="Genomic_DNA"/>
</dbReference>
<sequence>MDDDRLVIVAESADEAVASSVVLDPSPWRAGEPAVLRHYLAFGGGRAEDAVHVAEINGYQVITGAAGPAGAEVPDDMVAFAKLESFTTVDVSRERSRIASMASRHRGTVLGWQVLQLPE</sequence>
<gene>
    <name evidence="1" type="ORF">GII30_14450</name>
</gene>
<dbReference type="AlphaFoldDB" id="A0A857KYL7"/>
<name>A0A857KYL7_9ACTN</name>
<reference evidence="1" key="1">
    <citation type="journal article" date="2021" name="Nat. Microbiol.">
        <title>Cocultivation of an ultrasmall environmental parasitic bacterium with lytic ability against bacteria associated with wastewater foams.</title>
        <authorList>
            <person name="Batinovic S."/>
            <person name="Rose J.J.A."/>
            <person name="Ratcliffe J."/>
            <person name="Seviour R.J."/>
            <person name="Petrovski S."/>
        </authorList>
    </citation>
    <scope>NUCLEOTIDE SEQUENCE</scope>
    <source>
        <strain evidence="1">CON44</strain>
    </source>
</reference>
<organism evidence="1">
    <name type="scientific">Gordonia amarae</name>
    <dbReference type="NCBI Taxonomy" id="36821"/>
    <lineage>
        <taxon>Bacteria</taxon>
        <taxon>Bacillati</taxon>
        <taxon>Actinomycetota</taxon>
        <taxon>Actinomycetes</taxon>
        <taxon>Mycobacteriales</taxon>
        <taxon>Gordoniaceae</taxon>
        <taxon>Gordonia</taxon>
    </lineage>
</organism>
<proteinExistence type="predicted"/>
<evidence type="ECO:0000313" key="1">
    <source>
        <dbReference type="EMBL" id="QHN40188.1"/>
    </source>
</evidence>
<protein>
    <submittedName>
        <fullName evidence="1">Uncharacterized protein</fullName>
    </submittedName>
</protein>
<accession>A0A857KYL7</accession>
<dbReference type="RefSeq" id="WP_005186933.1">
    <property type="nucleotide sequence ID" value="NZ_CP045805.1"/>
</dbReference>